<evidence type="ECO:0000313" key="5">
    <source>
        <dbReference type="EMBL" id="PAB59684.1"/>
    </source>
</evidence>
<dbReference type="SMART" id="SM01043">
    <property type="entry name" value="BTAD"/>
    <property type="match status" value="1"/>
</dbReference>
<dbReference type="Pfam" id="PF03704">
    <property type="entry name" value="BTAD"/>
    <property type="match status" value="1"/>
</dbReference>
<keyword evidence="6" id="KW-1185">Reference proteome</keyword>
<dbReference type="Gene3D" id="3.40.50.300">
    <property type="entry name" value="P-loop containing nucleotide triphosphate hydrolases"/>
    <property type="match status" value="1"/>
</dbReference>
<dbReference type="Gene3D" id="1.25.40.10">
    <property type="entry name" value="Tetratricopeptide repeat domain"/>
    <property type="match status" value="2"/>
</dbReference>
<dbReference type="InterPro" id="IPR005158">
    <property type="entry name" value="BTAD"/>
</dbReference>
<dbReference type="PROSITE" id="PS50005">
    <property type="entry name" value="TPR"/>
    <property type="match status" value="1"/>
</dbReference>
<dbReference type="InterPro" id="IPR019734">
    <property type="entry name" value="TPR_rpt"/>
</dbReference>
<evidence type="ECO:0000313" key="6">
    <source>
        <dbReference type="Proteomes" id="UP000216024"/>
    </source>
</evidence>
<dbReference type="GO" id="GO:0004016">
    <property type="term" value="F:adenylate cyclase activity"/>
    <property type="evidence" value="ECO:0007669"/>
    <property type="project" value="TreeGrafter"/>
</dbReference>
<dbReference type="Pfam" id="PF13432">
    <property type="entry name" value="TPR_16"/>
    <property type="match status" value="1"/>
</dbReference>
<keyword evidence="3" id="KW-0802">TPR repeat</keyword>
<dbReference type="InterPro" id="IPR041664">
    <property type="entry name" value="AAA_16"/>
</dbReference>
<keyword evidence="2" id="KW-0067">ATP-binding</keyword>
<keyword evidence="1" id="KW-0547">Nucleotide-binding</keyword>
<dbReference type="InterPro" id="IPR011990">
    <property type="entry name" value="TPR-like_helical_dom_sf"/>
</dbReference>
<dbReference type="InterPro" id="IPR027417">
    <property type="entry name" value="P-loop_NTPase"/>
</dbReference>
<dbReference type="GO" id="GO:0005524">
    <property type="term" value="F:ATP binding"/>
    <property type="evidence" value="ECO:0007669"/>
    <property type="project" value="UniProtKB-KW"/>
</dbReference>
<dbReference type="Proteomes" id="UP000216024">
    <property type="component" value="Unassembled WGS sequence"/>
</dbReference>
<dbReference type="SUPFAM" id="SSF48452">
    <property type="entry name" value="TPR-like"/>
    <property type="match status" value="2"/>
</dbReference>
<evidence type="ECO:0000259" key="4">
    <source>
        <dbReference type="SMART" id="SM01043"/>
    </source>
</evidence>
<gene>
    <name evidence="5" type="ORF">CCE28_08955</name>
</gene>
<proteinExistence type="predicted"/>
<sequence length="1041" mass="123902">MKIVNSYYKLITKAMYKGDCMSMNIEREALKINLFGEPKIIVNSTEISFPYKKAEALLYYLVVKKRETREILGNLLWENTNDDKLIKKNLRNAIYTIKKFISKDIIIKKGNEVIEINPKYLENVDINKFLYVDSSEIINIYVGDFLDKFTIKDSCEFQEWVEFKRQEYRDMFIDKLIKGIENHIERDELIIGKKYCKRLIKLDEFDERAYRLLIDIYERQGSYNKCLDLYKKLEKLLNDELLISPDHLTKKRIENVKNKRIEEKDHMKKYNDLNYLNDLKEDCLGGNGFFYGRDKELKKIIDNFKKFYNEHTTKSVCLMGEMGIGKSKTATECLNIIKNISNQHVLTTQCYKAEEKYLLKCWNDIFNGISKIIKKDQISISKKLINIVSLTFPNFDFNNEYSLNCTEKLDFLKYQTAENAIVELLIQVSKNKKIIIYIDDFQWADELSISLLRSIITRDKNKSILFIINCRENSNRYVEEFLLDMFKYNLIDKIKLERFTEEETIEFTKKVLDTTKLDLQVKKGIYKETEGNVFFLVEILNNIKENKKFHKITPKIQDVLKNRIMPISESGKKILDILSIFFNKTTYEILEDISLTGGLDLVEIIDELIKKNLIVEKGNLEEVYYEFTHQKIREYIYGDMSLSKKRILHNRAGETLEKKLKNNKRDVIMYSQLIYHFERCGKKYKVLKYKIKYLYEYLQFTHEVFPLVYFKGNEKKTFLDRRITNRQIKKSIGEMELLLDEVRDDMKGEDGINLICEYLHMIGRFHIRQGEYEKGKKYIYELINISEENHMERNIIKAYRQLMCYHINTYNTRGMKTTIDKALSIVREFKVPEEEAIWWRLKGLLYIMKGEYEEGEKLLSSAIEVFERSKERYKYISNLAAAYNWIGESKKNVKDYENALKYFNKAIDMNKKYGLTEALCVFNTNAGQVAYEMGDYGGAERYLSNALKYYEKVDTLWLRSLAHTYYGMVLFHKGEYNKCVSSLIYANKYCTKLESPYETGIFYRRMAELKRKIKNRKIKNNVLNNYFVETVYEYEKKAENS</sequence>
<accession>A0A267MJB2</accession>
<dbReference type="Pfam" id="PF13191">
    <property type="entry name" value="AAA_16"/>
    <property type="match status" value="1"/>
</dbReference>
<evidence type="ECO:0000256" key="1">
    <source>
        <dbReference type="ARBA" id="ARBA00022741"/>
    </source>
</evidence>
<comment type="caution">
    <text evidence="5">The sequence shown here is derived from an EMBL/GenBank/DDBJ whole genome shotgun (WGS) entry which is preliminary data.</text>
</comment>
<dbReference type="Pfam" id="PF13181">
    <property type="entry name" value="TPR_8"/>
    <property type="match status" value="2"/>
</dbReference>
<feature type="domain" description="Bacterial transcriptional activator" evidence="4">
    <location>
        <begin position="132"/>
        <end position="257"/>
    </location>
</feature>
<evidence type="ECO:0000256" key="3">
    <source>
        <dbReference type="PROSITE-ProRule" id="PRU00339"/>
    </source>
</evidence>
<protein>
    <recommendedName>
        <fullName evidence="4">Bacterial transcriptional activator domain-containing protein</fullName>
    </recommendedName>
</protein>
<dbReference type="PANTHER" id="PTHR16305:SF28">
    <property type="entry name" value="GUANYLATE CYCLASE DOMAIN-CONTAINING PROTEIN"/>
    <property type="match status" value="1"/>
</dbReference>
<dbReference type="EMBL" id="NIBG01000006">
    <property type="protein sequence ID" value="PAB59684.1"/>
    <property type="molecule type" value="Genomic_DNA"/>
</dbReference>
<dbReference type="SMART" id="SM00028">
    <property type="entry name" value="TPR"/>
    <property type="match status" value="5"/>
</dbReference>
<evidence type="ECO:0000256" key="2">
    <source>
        <dbReference type="ARBA" id="ARBA00022840"/>
    </source>
</evidence>
<dbReference type="SUPFAM" id="SSF52540">
    <property type="entry name" value="P-loop containing nucleoside triphosphate hydrolases"/>
    <property type="match status" value="1"/>
</dbReference>
<dbReference type="GO" id="GO:0005737">
    <property type="term" value="C:cytoplasm"/>
    <property type="evidence" value="ECO:0007669"/>
    <property type="project" value="TreeGrafter"/>
</dbReference>
<feature type="repeat" description="TPR" evidence="3">
    <location>
        <begin position="880"/>
        <end position="913"/>
    </location>
</feature>
<name>A0A267MJB2_9FIRM</name>
<dbReference type="PANTHER" id="PTHR16305">
    <property type="entry name" value="TESTICULAR SOLUBLE ADENYLYL CYCLASE"/>
    <property type="match status" value="1"/>
</dbReference>
<dbReference type="AlphaFoldDB" id="A0A267MJB2"/>
<reference evidence="5 6" key="1">
    <citation type="submission" date="2017-06" db="EMBL/GenBank/DDBJ databases">
        <title>Draft genome sequence of anaerobic fermentative bacterium Anaeromicrobium sediminis DY2726D isolated from West Pacific Ocean sediments.</title>
        <authorList>
            <person name="Zeng X."/>
        </authorList>
    </citation>
    <scope>NUCLEOTIDE SEQUENCE [LARGE SCALE GENOMIC DNA]</scope>
    <source>
        <strain evidence="5 6">DY2726D</strain>
    </source>
</reference>
<organism evidence="5 6">
    <name type="scientific">Anaeromicrobium sediminis</name>
    <dbReference type="NCBI Taxonomy" id="1478221"/>
    <lineage>
        <taxon>Bacteria</taxon>
        <taxon>Bacillati</taxon>
        <taxon>Bacillota</taxon>
        <taxon>Clostridia</taxon>
        <taxon>Peptostreptococcales</taxon>
        <taxon>Thermotaleaceae</taxon>
        <taxon>Anaeromicrobium</taxon>
    </lineage>
</organism>